<evidence type="ECO:0000313" key="4">
    <source>
        <dbReference type="Proteomes" id="UP000000271"/>
    </source>
</evidence>
<keyword evidence="2" id="KW-0501">Molybdenum cofactor biosynthesis</keyword>
<accession>D6Y0A9</accession>
<reference evidence="3" key="1">
    <citation type="submission" date="2009-10" db="EMBL/GenBank/DDBJ databases">
        <title>Complete sequence of Bacillus selenitireducens MLS10.</title>
        <authorList>
            <consortium name="US DOE Joint Genome Institute"/>
            <person name="Lucas S."/>
            <person name="Copeland A."/>
            <person name="Lapidus A."/>
            <person name="Glavina del Rio T."/>
            <person name="Dalin E."/>
            <person name="Tice H."/>
            <person name="Bruce D."/>
            <person name="Goodwin L."/>
            <person name="Pitluck S."/>
            <person name="Sims D."/>
            <person name="Brettin T."/>
            <person name="Detter J.C."/>
            <person name="Han C."/>
            <person name="Larimer F."/>
            <person name="Land M."/>
            <person name="Hauser L."/>
            <person name="Kyrpides N."/>
            <person name="Ovchinnikova G."/>
            <person name="Stolz J."/>
        </authorList>
    </citation>
    <scope>NUCLEOTIDE SEQUENCE [LARGE SCALE GENOMIC DNA]</scope>
    <source>
        <strain evidence="3">MLS10</strain>
    </source>
</reference>
<dbReference type="OrthoDB" id="9782042at2"/>
<dbReference type="EMBL" id="CP001791">
    <property type="protein sequence ID" value="ADH98500.1"/>
    <property type="molecule type" value="Genomic_DNA"/>
</dbReference>
<dbReference type="InterPro" id="IPR003786">
    <property type="entry name" value="FdhD"/>
</dbReference>
<dbReference type="PIRSF" id="PIRSF015626">
    <property type="entry name" value="FdhD"/>
    <property type="match status" value="1"/>
</dbReference>
<evidence type="ECO:0000313" key="3">
    <source>
        <dbReference type="EMBL" id="ADH98500.1"/>
    </source>
</evidence>
<keyword evidence="1" id="KW-0963">Cytoplasm</keyword>
<dbReference type="GO" id="GO:0006777">
    <property type="term" value="P:Mo-molybdopterin cofactor biosynthetic process"/>
    <property type="evidence" value="ECO:0007669"/>
    <property type="project" value="UniProtKB-KW"/>
</dbReference>
<keyword evidence="4" id="KW-1185">Reference proteome</keyword>
<dbReference type="eggNOG" id="COG1526">
    <property type="taxonomic scope" value="Bacteria"/>
</dbReference>
<dbReference type="Gene3D" id="3.10.20.10">
    <property type="match status" value="1"/>
</dbReference>
<sequence length="251" mass="28201">MERLTFPDEYPVQLMVNGRELATFQLSLTGLEDWTIGYLYSEGLIASSEEIEELKVRDDLGRIDVEVAEEKESLFFGERKKHYTAGCGKGITFFSQSDVRDFPEVRSVRQVTLSYLLKQMAAFGKQTPLYDQTGGMHGACLFGLDGEMIVYEDIGRHNAVDKVLGYAVRHALPAEELILLTSGRISYEMMAKAAKYGIGIVGSRTTPTHQAVQIANYLGVEVVAYMRGRRAEVCTNHGRVEHDLKHLLEER</sequence>
<dbReference type="KEGG" id="bse:Bsel_0979"/>
<evidence type="ECO:0000256" key="2">
    <source>
        <dbReference type="ARBA" id="ARBA00023150"/>
    </source>
</evidence>
<dbReference type="NCBIfam" id="TIGR00129">
    <property type="entry name" value="fdhD_narQ"/>
    <property type="match status" value="1"/>
</dbReference>
<gene>
    <name evidence="3" type="ordered locus">Bsel_0979</name>
</gene>
<dbReference type="PANTHER" id="PTHR30592">
    <property type="entry name" value="FORMATE DEHYDROGENASE"/>
    <property type="match status" value="1"/>
</dbReference>
<dbReference type="STRING" id="439292.Bsel_0979"/>
<evidence type="ECO:0000256" key="1">
    <source>
        <dbReference type="ARBA" id="ARBA00022490"/>
    </source>
</evidence>
<dbReference type="AlphaFoldDB" id="D6Y0A9"/>
<dbReference type="Pfam" id="PF02634">
    <property type="entry name" value="FdhD-NarQ"/>
    <property type="match status" value="1"/>
</dbReference>
<dbReference type="GO" id="GO:0016783">
    <property type="term" value="F:sulfurtransferase activity"/>
    <property type="evidence" value="ECO:0007669"/>
    <property type="project" value="InterPro"/>
</dbReference>
<dbReference type="HOGENOM" id="CLU_056887_4_1_9"/>
<dbReference type="RefSeq" id="WP_013171925.1">
    <property type="nucleotide sequence ID" value="NC_014219.1"/>
</dbReference>
<organism evidence="3 4">
    <name type="scientific">Bacillus selenitireducens (strain ATCC 700615 / DSM 15326 / MLS10)</name>
    <dbReference type="NCBI Taxonomy" id="439292"/>
    <lineage>
        <taxon>Bacteria</taxon>
        <taxon>Bacillati</taxon>
        <taxon>Bacillota</taxon>
        <taxon>Bacilli</taxon>
        <taxon>Bacillales</taxon>
        <taxon>Bacillaceae</taxon>
        <taxon>Salisediminibacterium</taxon>
    </lineage>
</organism>
<dbReference type="InterPro" id="IPR016193">
    <property type="entry name" value="Cytidine_deaminase-like"/>
</dbReference>
<dbReference type="SUPFAM" id="SSF53927">
    <property type="entry name" value="Cytidine deaminase-like"/>
    <property type="match status" value="1"/>
</dbReference>
<protein>
    <submittedName>
        <fullName evidence="3">Formate dehydrogenase family accessory protein FdhD</fullName>
    </submittedName>
</protein>
<dbReference type="Proteomes" id="UP000000271">
    <property type="component" value="Chromosome"/>
</dbReference>
<name>D6Y0A9_BACIE</name>
<proteinExistence type="predicted"/>
<dbReference type="Gene3D" id="3.40.140.10">
    <property type="entry name" value="Cytidine Deaminase, domain 2"/>
    <property type="match status" value="1"/>
</dbReference>
<dbReference type="PANTHER" id="PTHR30592:SF1">
    <property type="entry name" value="SULFUR CARRIER PROTEIN FDHD"/>
    <property type="match status" value="1"/>
</dbReference>